<comment type="similarity">
    <text evidence="2 9">Belongs to the Mediator complex subunit 16 family.</text>
</comment>
<dbReference type="InterPro" id="IPR021665">
    <property type="entry name" value="Mediator_Med16_N"/>
</dbReference>
<dbReference type="OrthoDB" id="4139168at2759"/>
<evidence type="ECO:0000256" key="2">
    <source>
        <dbReference type="ARBA" id="ARBA00006543"/>
    </source>
</evidence>
<evidence type="ECO:0000256" key="9">
    <source>
        <dbReference type="RuleBase" id="RU364149"/>
    </source>
</evidence>
<evidence type="ECO:0000256" key="6">
    <source>
        <dbReference type="ARBA" id="ARBA00023163"/>
    </source>
</evidence>
<dbReference type="EMBL" id="KV454538">
    <property type="protein sequence ID" value="ODV70206.1"/>
    <property type="molecule type" value="Genomic_DNA"/>
</dbReference>
<feature type="region of interest" description="Disordered" evidence="10">
    <location>
        <begin position="97"/>
        <end position="117"/>
    </location>
</feature>
<dbReference type="PANTHER" id="PTHR13224">
    <property type="entry name" value="THYROID HORMONE RECEPTOR-ASSOCIATED PROTEIN-RELATED"/>
    <property type="match status" value="1"/>
</dbReference>
<dbReference type="Pfam" id="PF11635">
    <property type="entry name" value="Med16_N"/>
    <property type="match status" value="1"/>
</dbReference>
<evidence type="ECO:0000256" key="8">
    <source>
        <dbReference type="ARBA" id="ARBA00032015"/>
    </source>
</evidence>
<protein>
    <recommendedName>
        <fullName evidence="3 9">Mediator of RNA polymerase II transcription subunit 16</fullName>
    </recommendedName>
    <alternativeName>
        <fullName evidence="8 9">Mediator complex subunit 16</fullName>
    </alternativeName>
</protein>
<evidence type="ECO:0000256" key="4">
    <source>
        <dbReference type="ARBA" id="ARBA00023015"/>
    </source>
</evidence>
<sequence length="1014" mass="115186">MRNENITWSKNGFIAYMAPTHNSKYNLFLTYLENIDGRTWQLAKPQGLSMKPNDDCELPHLSSIFWSNLSTDLAVCDDHGNFYILLAGVGLLGQNGEGKPTENGKKNSPSSNGNFPSYELTSYNHTEMIYRDIISPNLTGNSVTRSKFVAFKWLNIEKTQIINKPATFVNTDPQQSQQMPQAPLAYSYGVTQYQPYGACHPISTKQACVALRQNGEFILYFQGEHKVEYHKVSVPVLNKKIVSFTRASIGFDSKRIIATAYDSILDTIFSFLVDIEWGFLIESSKKQKVDPHYYTPKELQTPPKLNLRVFHQMRPRPLLEIEVQSVKNEDAMDIDDNDKNNDETRTTLSNLSSINIISTNFEEENQLMVFISYETLDEITLQKLTTIYRYSITKALDLISSAFVDLGLRKNISKPNGAITYELSLQDKLTRPNLIQSIDTAVAETFIIITYEDGQIDLMDRKTLSLVSNNQENKNSTPPTITTLFDVGFQFPKIERTSKNPLRVSVSPNLTSLVYTEVNNETQQLTLKVLEKRPECEISPKELFITSVGFAFRHAYSCYTNTCADDLVALIQTEIKRIGNSLAKAVATKESNLELILNRFIESIICESHKAINFQLDAFGKDSVDKLLSNPPLQKLLSLQLVLGELQQNSNHVISDLAWIVLNLRSTSFGIMFSLSSIYRQISKKKPAEDSLQDSITRAECIMSLVGNVKWLIDLMIYLNQELLQLAFVKNTNSTDTKLHYKNSIVLPIILSKVPRLFLMYAWSSIGKTHEILKKLHKDLSESNKLFTPMKEALNRYFTVCNTSPLNLSISENFLRECDAYVSKEIASRAANKDRGYALKIEQKLVCQGELSDDLVQIAKLLIERHSINISRDIKVSELFFYDVNWIDVGIAKNTMSRIENEDFFRSKNPVIHIDPKDQRTTIPRLQYNRIECIDALRKVVVKVGDKLNPNLATVIPKKNNNNKLAKLRKCTRCRSVSSVTDPLVFDVPSNVGLWTMVFQRTCICGSAWVNCEK</sequence>
<dbReference type="GeneID" id="30996635"/>
<evidence type="ECO:0000256" key="7">
    <source>
        <dbReference type="ARBA" id="ARBA00023242"/>
    </source>
</evidence>
<evidence type="ECO:0000256" key="1">
    <source>
        <dbReference type="ARBA" id="ARBA00004123"/>
    </source>
</evidence>
<organism evidence="13 14">
    <name type="scientific">Hyphopichia burtonii NRRL Y-1933</name>
    <dbReference type="NCBI Taxonomy" id="984485"/>
    <lineage>
        <taxon>Eukaryota</taxon>
        <taxon>Fungi</taxon>
        <taxon>Dikarya</taxon>
        <taxon>Ascomycota</taxon>
        <taxon>Saccharomycotina</taxon>
        <taxon>Pichiomycetes</taxon>
        <taxon>Debaryomycetaceae</taxon>
        <taxon>Hyphopichia</taxon>
    </lineage>
</organism>
<dbReference type="Proteomes" id="UP000095085">
    <property type="component" value="Unassembled WGS sequence"/>
</dbReference>
<evidence type="ECO:0000313" key="13">
    <source>
        <dbReference type="EMBL" id="ODV70206.1"/>
    </source>
</evidence>
<feature type="domain" description="Mediator complex subunit Med16 N-terminal" evidence="11">
    <location>
        <begin position="146"/>
        <end position="494"/>
    </location>
</feature>
<comment type="subunit">
    <text evidence="9">Component of the Mediator complex.</text>
</comment>
<evidence type="ECO:0000256" key="5">
    <source>
        <dbReference type="ARBA" id="ARBA00023159"/>
    </source>
</evidence>
<reference evidence="14" key="1">
    <citation type="submission" date="2016-05" db="EMBL/GenBank/DDBJ databases">
        <title>Comparative genomics of biotechnologically important yeasts.</title>
        <authorList>
            <consortium name="DOE Joint Genome Institute"/>
            <person name="Riley R."/>
            <person name="Haridas S."/>
            <person name="Wolfe K.H."/>
            <person name="Lopes M.R."/>
            <person name="Hittinger C.T."/>
            <person name="Goker M."/>
            <person name="Salamov A."/>
            <person name="Wisecaver J."/>
            <person name="Long T.M."/>
            <person name="Aerts A.L."/>
            <person name="Barry K."/>
            <person name="Choi C."/>
            <person name="Clum A."/>
            <person name="Coughlan A.Y."/>
            <person name="Deshpande S."/>
            <person name="Douglass A.P."/>
            <person name="Hanson S.J."/>
            <person name="Klenk H.-P."/>
            <person name="Labutti K."/>
            <person name="Lapidus A."/>
            <person name="Lindquist E."/>
            <person name="Lipzen A."/>
            <person name="Meier-Kolthoff J.P."/>
            <person name="Ohm R.A."/>
            <person name="Otillar R.P."/>
            <person name="Pangilinan J."/>
            <person name="Peng Y."/>
            <person name="Rokas A."/>
            <person name="Rosa C.A."/>
            <person name="Scheuner C."/>
            <person name="Sibirny A.A."/>
            <person name="Slot J.C."/>
            <person name="Stielow J.B."/>
            <person name="Sun H."/>
            <person name="Kurtzman C.P."/>
            <person name="Blackwell M."/>
            <person name="Grigoriev I.V."/>
            <person name="Jeffries T.W."/>
        </authorList>
    </citation>
    <scope>NUCLEOTIDE SEQUENCE [LARGE SCALE GENOMIC DNA]</scope>
    <source>
        <strain evidence="14">NRRL Y-1933</strain>
    </source>
</reference>
<keyword evidence="5 9" id="KW-0010">Activator</keyword>
<evidence type="ECO:0000256" key="3">
    <source>
        <dbReference type="ARBA" id="ARBA00019614"/>
    </source>
</evidence>
<proteinExistence type="inferred from homology"/>
<accession>A0A1E4RSJ6</accession>
<dbReference type="InterPro" id="IPR048338">
    <property type="entry name" value="Mediator_Med16"/>
</dbReference>
<comment type="function">
    <text evidence="9">Component of the Mediator complex, a coactivator involved in the regulated transcription of nearly all RNA polymerase II-dependent genes. Mediator functions as a bridge to convey information from gene-specific regulatory proteins to the basal RNA polymerase II transcription machinery. Mediator is recruited to promoters by direct interactions with regulatory proteins and serves as a scaffold for the assembly of a functional preinitiation complex with RNA polymerase II and the general transcription factors.</text>
</comment>
<dbReference type="GO" id="GO:0045893">
    <property type="term" value="P:positive regulation of DNA-templated transcription"/>
    <property type="evidence" value="ECO:0007669"/>
    <property type="project" value="TreeGrafter"/>
</dbReference>
<evidence type="ECO:0000259" key="12">
    <source>
        <dbReference type="Pfam" id="PF20719"/>
    </source>
</evidence>
<keyword evidence="6 9" id="KW-0804">Transcription</keyword>
<name>A0A1E4RSJ6_9ASCO</name>
<keyword evidence="4 9" id="KW-0805">Transcription regulation</keyword>
<keyword evidence="7 9" id="KW-0539">Nucleus</keyword>
<dbReference type="GO" id="GO:0016592">
    <property type="term" value="C:mediator complex"/>
    <property type="evidence" value="ECO:0007669"/>
    <property type="project" value="InterPro"/>
</dbReference>
<dbReference type="InterPro" id="IPR048339">
    <property type="entry name" value="Mediator_Med16_C"/>
</dbReference>
<evidence type="ECO:0000313" key="14">
    <source>
        <dbReference type="Proteomes" id="UP000095085"/>
    </source>
</evidence>
<evidence type="ECO:0000256" key="10">
    <source>
        <dbReference type="SAM" id="MobiDB-lite"/>
    </source>
</evidence>
<comment type="subcellular location">
    <subcellularLocation>
        <location evidence="1 9">Nucleus</location>
    </subcellularLocation>
</comment>
<dbReference type="AlphaFoldDB" id="A0A1E4RSJ6"/>
<dbReference type="RefSeq" id="XP_020079273.1">
    <property type="nucleotide sequence ID" value="XM_020222086.1"/>
</dbReference>
<keyword evidence="14" id="KW-1185">Reference proteome</keyword>
<dbReference type="PANTHER" id="PTHR13224:SF6">
    <property type="entry name" value="MEDIATOR OF RNA POLYMERASE II TRANSCRIPTION SUBUNIT 16"/>
    <property type="match status" value="1"/>
</dbReference>
<feature type="compositionally biased region" description="Low complexity" evidence="10">
    <location>
        <begin position="106"/>
        <end position="117"/>
    </location>
</feature>
<dbReference type="STRING" id="984485.A0A1E4RSJ6"/>
<evidence type="ECO:0000259" key="11">
    <source>
        <dbReference type="Pfam" id="PF11635"/>
    </source>
</evidence>
<feature type="domain" description="Mediator complex subunit 16 C-terminal" evidence="12">
    <location>
        <begin position="865"/>
        <end position="1011"/>
    </location>
</feature>
<gene>
    <name evidence="9" type="primary">MED16</name>
    <name evidence="13" type="ORF">HYPBUDRAFT_155142</name>
</gene>
<dbReference type="Pfam" id="PF20719">
    <property type="entry name" value="Med16_C"/>
    <property type="match status" value="1"/>
</dbReference>